<keyword evidence="2 8" id="KW-0812">Transmembrane</keyword>
<keyword evidence="7" id="KW-0175">Coiled coil</keyword>
<dbReference type="PROSITE" id="PS50893">
    <property type="entry name" value="ABC_TRANSPORTER_2"/>
    <property type="match status" value="1"/>
</dbReference>
<dbReference type="InterPro" id="IPR003439">
    <property type="entry name" value="ABC_transporter-like_ATP-bd"/>
</dbReference>
<feature type="domain" description="ABC transporter" evidence="9">
    <location>
        <begin position="376"/>
        <end position="612"/>
    </location>
</feature>
<gene>
    <name evidence="11" type="ORF">VB854_12070</name>
</gene>
<keyword evidence="5 8" id="KW-1133">Transmembrane helix</keyword>
<evidence type="ECO:0000256" key="5">
    <source>
        <dbReference type="ARBA" id="ARBA00022989"/>
    </source>
</evidence>
<dbReference type="Gene3D" id="3.40.50.300">
    <property type="entry name" value="P-loop containing nucleotide triphosphate hydrolases"/>
    <property type="match status" value="1"/>
</dbReference>
<reference evidence="11 12" key="1">
    <citation type="submission" date="2023-12" db="EMBL/GenBank/DDBJ databases">
        <title>Baltic Sea Cyanobacteria.</title>
        <authorList>
            <person name="Delbaje E."/>
            <person name="Fewer D.P."/>
            <person name="Shishido T.K."/>
        </authorList>
    </citation>
    <scope>NUCLEOTIDE SEQUENCE [LARGE SCALE GENOMIC DNA]</scope>
    <source>
        <strain evidence="11 12">CCNP 1315</strain>
    </source>
</reference>
<dbReference type="InterPro" id="IPR039421">
    <property type="entry name" value="Type_1_exporter"/>
</dbReference>
<keyword evidence="4 11" id="KW-0067">ATP-binding</keyword>
<sequence>MLRYLSKFLYVLPAKKSSLVLLLILFTFVSSLEVIGIGLIGPFISLASNPDAVIQQNDWIRWIYNQLGLTQASQMVALIGSVVILIFCFKSFMSWSIQSYIFKYSYIQRGRLVSKLMRSYLDAPYTFYLTKNSAHLIDHVVGETTKFANSVLSTLLSSTANLFTLIAISILLCIASPLAVVSLVFMVAPLVLLFNLFREKMQFWGKELYEANLGMIRSVNHGLGAFKETRVIGCGSYFEEDCGTQAERFANASIGFYAFKLSPRYISEAMLVIFLVGFTSVSLFLNQNMEELTSTLSIFALASIRLIPAFSNLASGLSSLKNSSYALNQLYSDLKELENIENDKNQELEDRSNLVQKLEHQQVIKEDKSFRFNHQVVLEQVTYSYPNASEIALEKISLTLEKGKSIAFIGKSGAGKTTLADVILGLLTPQSGDIQVDGQSIYSNLRLWQNLIGYIPQSIFLTDDTIERNIAFGVPDHLINSERLDKAIQGAQLKDVIDNLPDGVKTRVGERGVRLSGGQRQRVGIARALYHERDILVLDEATSALDNETESLVTEAIQSLSGSKTMIIIAHRLTTVQDCDWIYRMEKGKIIQSGSYREVILGHHANSSVTSD</sequence>
<dbReference type="GO" id="GO:0005524">
    <property type="term" value="F:ATP binding"/>
    <property type="evidence" value="ECO:0007669"/>
    <property type="project" value="UniProtKB-KW"/>
</dbReference>
<dbReference type="Proteomes" id="UP001301728">
    <property type="component" value="Unassembled WGS sequence"/>
</dbReference>
<evidence type="ECO:0000256" key="7">
    <source>
        <dbReference type="SAM" id="Coils"/>
    </source>
</evidence>
<evidence type="ECO:0000256" key="2">
    <source>
        <dbReference type="ARBA" id="ARBA00022692"/>
    </source>
</evidence>
<comment type="caution">
    <text evidence="11">The sequence shown here is derived from an EMBL/GenBank/DDBJ whole genome shotgun (WGS) entry which is preliminary data.</text>
</comment>
<evidence type="ECO:0000256" key="3">
    <source>
        <dbReference type="ARBA" id="ARBA00022741"/>
    </source>
</evidence>
<dbReference type="PROSITE" id="PS50929">
    <property type="entry name" value="ABC_TM1F"/>
    <property type="match status" value="1"/>
</dbReference>
<feature type="transmembrane region" description="Helical" evidence="8">
    <location>
        <begin position="20"/>
        <end position="47"/>
    </location>
</feature>
<proteinExistence type="predicted"/>
<dbReference type="PROSITE" id="PS00211">
    <property type="entry name" value="ABC_TRANSPORTER_1"/>
    <property type="match status" value="1"/>
</dbReference>
<evidence type="ECO:0000256" key="6">
    <source>
        <dbReference type="ARBA" id="ARBA00023136"/>
    </source>
</evidence>
<dbReference type="EMBL" id="JAYGHT010000068">
    <property type="protein sequence ID" value="MEA5519678.1"/>
    <property type="molecule type" value="Genomic_DNA"/>
</dbReference>
<keyword evidence="3" id="KW-0547">Nucleotide-binding</keyword>
<dbReference type="SMART" id="SM00382">
    <property type="entry name" value="AAA"/>
    <property type="match status" value="1"/>
</dbReference>
<evidence type="ECO:0000259" key="9">
    <source>
        <dbReference type="PROSITE" id="PS50893"/>
    </source>
</evidence>
<dbReference type="InterPro" id="IPR011527">
    <property type="entry name" value="ABC1_TM_dom"/>
</dbReference>
<dbReference type="InterPro" id="IPR003593">
    <property type="entry name" value="AAA+_ATPase"/>
</dbReference>
<feature type="transmembrane region" description="Helical" evidence="8">
    <location>
        <begin position="67"/>
        <end position="89"/>
    </location>
</feature>
<dbReference type="InterPro" id="IPR017871">
    <property type="entry name" value="ABC_transporter-like_CS"/>
</dbReference>
<protein>
    <submittedName>
        <fullName evidence="11">ABC transporter ATP-binding protein</fullName>
    </submittedName>
</protein>
<evidence type="ECO:0000313" key="12">
    <source>
        <dbReference type="Proteomes" id="UP001301728"/>
    </source>
</evidence>
<evidence type="ECO:0000256" key="1">
    <source>
        <dbReference type="ARBA" id="ARBA00004651"/>
    </source>
</evidence>
<name>A0ABU5TZ05_9CYAN</name>
<dbReference type="SUPFAM" id="SSF52540">
    <property type="entry name" value="P-loop containing nucleoside triphosphate hydrolases"/>
    <property type="match status" value="1"/>
</dbReference>
<keyword evidence="6 8" id="KW-0472">Membrane</keyword>
<evidence type="ECO:0000259" key="10">
    <source>
        <dbReference type="PROSITE" id="PS50929"/>
    </source>
</evidence>
<evidence type="ECO:0000256" key="4">
    <source>
        <dbReference type="ARBA" id="ARBA00022840"/>
    </source>
</evidence>
<dbReference type="Pfam" id="PF00005">
    <property type="entry name" value="ABC_tran"/>
    <property type="match status" value="1"/>
</dbReference>
<organism evidence="11 12">
    <name type="scientific">Limnoraphis robusta CCNP1315</name>
    <dbReference type="NCBI Taxonomy" id="3110306"/>
    <lineage>
        <taxon>Bacteria</taxon>
        <taxon>Bacillati</taxon>
        <taxon>Cyanobacteriota</taxon>
        <taxon>Cyanophyceae</taxon>
        <taxon>Oscillatoriophycideae</taxon>
        <taxon>Oscillatoriales</taxon>
        <taxon>Sirenicapillariaceae</taxon>
        <taxon>Limnoraphis</taxon>
    </lineage>
</organism>
<accession>A0ABU5TZ05</accession>
<feature type="transmembrane region" description="Helical" evidence="8">
    <location>
        <begin position="265"/>
        <end position="284"/>
    </location>
</feature>
<feature type="transmembrane region" description="Helical" evidence="8">
    <location>
        <begin position="151"/>
        <end position="172"/>
    </location>
</feature>
<dbReference type="RefSeq" id="WP_323218944.1">
    <property type="nucleotide sequence ID" value="NZ_JAYGHT010000068.1"/>
</dbReference>
<dbReference type="Pfam" id="PF00664">
    <property type="entry name" value="ABC_membrane"/>
    <property type="match status" value="1"/>
</dbReference>
<comment type="subcellular location">
    <subcellularLocation>
        <location evidence="1">Cell membrane</location>
        <topology evidence="1">Multi-pass membrane protein</topology>
    </subcellularLocation>
</comment>
<dbReference type="PANTHER" id="PTHR24221:SF654">
    <property type="entry name" value="ATP-BINDING CASSETTE SUB-FAMILY B MEMBER 6"/>
    <property type="match status" value="1"/>
</dbReference>
<dbReference type="InterPro" id="IPR036640">
    <property type="entry name" value="ABC1_TM_sf"/>
</dbReference>
<feature type="transmembrane region" description="Helical" evidence="8">
    <location>
        <begin position="178"/>
        <end position="197"/>
    </location>
</feature>
<keyword evidence="12" id="KW-1185">Reference proteome</keyword>
<dbReference type="SUPFAM" id="SSF90123">
    <property type="entry name" value="ABC transporter transmembrane region"/>
    <property type="match status" value="1"/>
</dbReference>
<dbReference type="PANTHER" id="PTHR24221">
    <property type="entry name" value="ATP-BINDING CASSETTE SUB-FAMILY B"/>
    <property type="match status" value="1"/>
</dbReference>
<evidence type="ECO:0000256" key="8">
    <source>
        <dbReference type="SAM" id="Phobius"/>
    </source>
</evidence>
<feature type="coiled-coil region" evidence="7">
    <location>
        <begin position="327"/>
        <end position="357"/>
    </location>
</feature>
<dbReference type="InterPro" id="IPR027417">
    <property type="entry name" value="P-loop_NTPase"/>
</dbReference>
<evidence type="ECO:0000313" key="11">
    <source>
        <dbReference type="EMBL" id="MEA5519678.1"/>
    </source>
</evidence>
<dbReference type="Gene3D" id="1.20.1560.10">
    <property type="entry name" value="ABC transporter type 1, transmembrane domain"/>
    <property type="match status" value="1"/>
</dbReference>
<feature type="domain" description="ABC transmembrane type-1" evidence="10">
    <location>
        <begin position="20"/>
        <end position="322"/>
    </location>
</feature>